<dbReference type="InterPro" id="IPR052419">
    <property type="entry name" value="5_3-deoxyribonucleotidase-like"/>
</dbReference>
<keyword evidence="6" id="KW-1185">Reference proteome</keyword>
<dbReference type="PANTHER" id="PTHR35134">
    <property type="entry name" value="NUCLEOTIDASE YQFW-RELATED"/>
    <property type="match status" value="1"/>
</dbReference>
<dbReference type="InterPro" id="IPR009206">
    <property type="entry name" value="Nucleotidase_putative"/>
</dbReference>
<feature type="active site" description="Proton donor" evidence="4">
    <location>
        <position position="24"/>
    </location>
</feature>
<dbReference type="InterPro" id="IPR010708">
    <property type="entry name" value="5'(3')-deoxyribonucleotidase"/>
</dbReference>
<dbReference type="EC" id="3.1.3.-" evidence="3"/>
<name>A0A329N0W8_9BACL</name>
<feature type="active site" description="Nucleophile" evidence="4">
    <location>
        <position position="22"/>
    </location>
</feature>
<dbReference type="PANTHER" id="PTHR35134:SF2">
    <property type="entry name" value="NUCLEOTIDASE YQFW-RELATED"/>
    <property type="match status" value="1"/>
</dbReference>
<accession>A0A329N0W8</accession>
<comment type="caution">
    <text evidence="5">The sequence shown here is derived from an EMBL/GenBank/DDBJ whole genome shotgun (WGS) entry which is preliminary data.</text>
</comment>
<dbReference type="InterPro" id="IPR023214">
    <property type="entry name" value="HAD_sf"/>
</dbReference>
<organism evidence="5 6">
    <name type="scientific">Paenibacillus contaminans</name>
    <dbReference type="NCBI Taxonomy" id="450362"/>
    <lineage>
        <taxon>Bacteria</taxon>
        <taxon>Bacillati</taxon>
        <taxon>Bacillota</taxon>
        <taxon>Bacilli</taxon>
        <taxon>Bacillales</taxon>
        <taxon>Paenibacillaceae</taxon>
        <taxon>Paenibacillus</taxon>
    </lineage>
</organism>
<protein>
    <recommendedName>
        <fullName evidence="3">Nucleotidase</fullName>
        <ecNumber evidence="3">3.1.3.-</ecNumber>
    </recommendedName>
</protein>
<dbReference type="SUPFAM" id="SSF56784">
    <property type="entry name" value="HAD-like"/>
    <property type="match status" value="1"/>
</dbReference>
<evidence type="ECO:0000256" key="3">
    <source>
        <dbReference type="PIRNR" id="PIRNR021362"/>
    </source>
</evidence>
<keyword evidence="2 3" id="KW-0378">Hydrolase</keyword>
<proteinExistence type="inferred from homology"/>
<dbReference type="GO" id="GO:0008253">
    <property type="term" value="F:5'-nucleotidase activity"/>
    <property type="evidence" value="ECO:0007669"/>
    <property type="project" value="InterPro"/>
</dbReference>
<dbReference type="PIRSF" id="PIRSF021362">
    <property type="entry name" value="UCP021362_HAD"/>
    <property type="match status" value="1"/>
</dbReference>
<dbReference type="Gene3D" id="3.40.50.1000">
    <property type="entry name" value="HAD superfamily/HAD-like"/>
    <property type="match status" value="1"/>
</dbReference>
<comment type="similarity">
    <text evidence="1 3">Belongs to the 5'(3')-deoxyribonucleotidase family.</text>
</comment>
<evidence type="ECO:0000313" key="6">
    <source>
        <dbReference type="Proteomes" id="UP000250369"/>
    </source>
</evidence>
<gene>
    <name evidence="5" type="ORF">DQG23_03330</name>
</gene>
<dbReference type="AlphaFoldDB" id="A0A329N0W8"/>
<evidence type="ECO:0000256" key="4">
    <source>
        <dbReference type="PIRSR" id="PIRSR610708-1"/>
    </source>
</evidence>
<evidence type="ECO:0000256" key="2">
    <source>
        <dbReference type="ARBA" id="ARBA00022801"/>
    </source>
</evidence>
<dbReference type="Proteomes" id="UP000250369">
    <property type="component" value="Unassembled WGS sequence"/>
</dbReference>
<evidence type="ECO:0000313" key="5">
    <source>
        <dbReference type="EMBL" id="RAV23237.1"/>
    </source>
</evidence>
<dbReference type="InterPro" id="IPR036412">
    <property type="entry name" value="HAD-like_sf"/>
</dbReference>
<reference evidence="5 6" key="1">
    <citation type="journal article" date="2009" name="Int. J. Syst. Evol. Microbiol.">
        <title>Paenibacillus contaminans sp. nov., isolated from a contaminated laboratory plate.</title>
        <authorList>
            <person name="Chou J.H."/>
            <person name="Lee J.H."/>
            <person name="Lin M.C."/>
            <person name="Chang P.S."/>
            <person name="Arun A.B."/>
            <person name="Young C.C."/>
            <person name="Chen W.M."/>
        </authorList>
    </citation>
    <scope>NUCLEOTIDE SEQUENCE [LARGE SCALE GENOMIC DNA]</scope>
    <source>
        <strain evidence="5 6">CKOBP-6</strain>
    </source>
</reference>
<evidence type="ECO:0000256" key="1">
    <source>
        <dbReference type="ARBA" id="ARBA00009589"/>
    </source>
</evidence>
<dbReference type="EMBL" id="QMFB01000001">
    <property type="protein sequence ID" value="RAV23237.1"/>
    <property type="molecule type" value="Genomic_DNA"/>
</dbReference>
<dbReference type="GO" id="GO:0009264">
    <property type="term" value="P:deoxyribonucleotide catabolic process"/>
    <property type="evidence" value="ECO:0007669"/>
    <property type="project" value="InterPro"/>
</dbReference>
<sequence>MHVASCNESEIGGSYPLHIGVDLDNTVLDATSSYLFYYNKASGKSFVSEDVQDFYLYRLYGWDQTEREKVYHTYGHDIHWHSRPFPMAVEVLRELFIHHEISIITARPSLFRDVTVKWLDYHGITYHRIVFTENKRHECISSNVDVLIDDAPHYAAEFAHHNMPVILFDQPYNSSVNTKLVNRAANWLDVKRILSELDSAIR</sequence>
<dbReference type="Pfam" id="PF06941">
    <property type="entry name" value="NT5C"/>
    <property type="match status" value="1"/>
</dbReference>